<protein>
    <recommendedName>
        <fullName evidence="5">RING-type domain-containing protein</fullName>
    </recommendedName>
</protein>
<feature type="domain" description="RING-type" evidence="5">
    <location>
        <begin position="394"/>
        <end position="435"/>
    </location>
</feature>
<dbReference type="SMART" id="SM00184">
    <property type="entry name" value="RING"/>
    <property type="match status" value="1"/>
</dbReference>
<evidence type="ECO:0000256" key="2">
    <source>
        <dbReference type="ARBA" id="ARBA00022833"/>
    </source>
</evidence>
<dbReference type="Gene3D" id="3.30.40.10">
    <property type="entry name" value="Zinc/RING finger domain, C3HC4 (zinc finger)"/>
    <property type="match status" value="1"/>
</dbReference>
<dbReference type="PANTHER" id="PTHR46171">
    <property type="entry name" value="GH10160P"/>
    <property type="match status" value="1"/>
</dbReference>
<gene>
    <name evidence="6" type="ORF">PLOB_00015449</name>
</gene>
<keyword evidence="1 3" id="KW-0863">Zinc-finger</keyword>
<dbReference type="Proteomes" id="UP001159405">
    <property type="component" value="Unassembled WGS sequence"/>
</dbReference>
<dbReference type="InterPro" id="IPR001841">
    <property type="entry name" value="Znf_RING"/>
</dbReference>
<dbReference type="InterPro" id="IPR013083">
    <property type="entry name" value="Znf_RING/FYVE/PHD"/>
</dbReference>
<keyword evidence="1 3" id="KW-0479">Metal-binding</keyword>
<organism evidence="6 7">
    <name type="scientific">Porites lobata</name>
    <dbReference type="NCBI Taxonomy" id="104759"/>
    <lineage>
        <taxon>Eukaryota</taxon>
        <taxon>Metazoa</taxon>
        <taxon>Cnidaria</taxon>
        <taxon>Anthozoa</taxon>
        <taxon>Hexacorallia</taxon>
        <taxon>Scleractinia</taxon>
        <taxon>Fungiina</taxon>
        <taxon>Poritidae</taxon>
        <taxon>Porites</taxon>
    </lineage>
</organism>
<dbReference type="PROSITE" id="PS50089">
    <property type="entry name" value="ZF_RING_2"/>
    <property type="match status" value="1"/>
</dbReference>
<accession>A0ABN8RB89</accession>
<dbReference type="CDD" id="cd16472">
    <property type="entry name" value="RING-H2_RNF38-like"/>
    <property type="match status" value="1"/>
</dbReference>
<evidence type="ECO:0000256" key="3">
    <source>
        <dbReference type="PROSITE-ProRule" id="PRU00175"/>
    </source>
</evidence>
<sequence>MEAFYGYWCLKMGQSDTESTSSSMRGNPGSPRDISVLLDEPNIDIPSFHHLAPISPSASTSSSETSDLDTSVIITNQTPKRPEIPVIDLTSPDGEGEEGAARVQGGAAAAVPAPCEDFAQFAQNFRWRLQARDPRGQRIALNESRLRARRLRGRHTPYSSLWDRGPSPGPRHEALLAEFADIAPRPSLSGDSASPIVIDDERSAFAQHHVPPNDASSWFLSDRQHRMERFRRRLSASRQAAGRCFLQSDEALAHRLQQAEYAQEVEEHNQSIRDATQPAAARAGALHAFPTTMHQPSPLQVRRRRPFHAPFASQGLPELLLPFVSVVSFPPPPLHHYGDSSPGHSNEGEDYEALWNLSERIGLAKARGLSKEVIDSIPSFRYSASSKDSSNGNCVVCMSNYINREKLRRLPCNHDFHAKCIDRWLKNNRTCPVCREEIIES</sequence>
<evidence type="ECO:0000313" key="6">
    <source>
        <dbReference type="EMBL" id="CAH3174709.1"/>
    </source>
</evidence>
<keyword evidence="2" id="KW-0862">Zinc</keyword>
<evidence type="ECO:0000256" key="1">
    <source>
        <dbReference type="ARBA" id="ARBA00022771"/>
    </source>
</evidence>
<dbReference type="PANTHER" id="PTHR46171:SF3">
    <property type="entry name" value="GH10160P"/>
    <property type="match status" value="1"/>
</dbReference>
<evidence type="ECO:0000259" key="5">
    <source>
        <dbReference type="PROSITE" id="PS50089"/>
    </source>
</evidence>
<keyword evidence="7" id="KW-1185">Reference proteome</keyword>
<dbReference type="SUPFAM" id="SSF57850">
    <property type="entry name" value="RING/U-box"/>
    <property type="match status" value="1"/>
</dbReference>
<proteinExistence type="predicted"/>
<reference evidence="6 7" key="1">
    <citation type="submission" date="2022-05" db="EMBL/GenBank/DDBJ databases">
        <authorList>
            <consortium name="Genoscope - CEA"/>
            <person name="William W."/>
        </authorList>
    </citation>
    <scope>NUCLEOTIDE SEQUENCE [LARGE SCALE GENOMIC DNA]</scope>
</reference>
<name>A0ABN8RB89_9CNID</name>
<feature type="region of interest" description="Disordered" evidence="4">
    <location>
        <begin position="16"/>
        <end position="36"/>
    </location>
</feature>
<dbReference type="EMBL" id="CALNXK010000193">
    <property type="protein sequence ID" value="CAH3174709.1"/>
    <property type="molecule type" value="Genomic_DNA"/>
</dbReference>
<feature type="compositionally biased region" description="Polar residues" evidence="4">
    <location>
        <begin position="16"/>
        <end position="25"/>
    </location>
</feature>
<evidence type="ECO:0000256" key="4">
    <source>
        <dbReference type="SAM" id="MobiDB-lite"/>
    </source>
</evidence>
<comment type="caution">
    <text evidence="6">The sequence shown here is derived from an EMBL/GenBank/DDBJ whole genome shotgun (WGS) entry which is preliminary data.</text>
</comment>
<evidence type="ECO:0000313" key="7">
    <source>
        <dbReference type="Proteomes" id="UP001159405"/>
    </source>
</evidence>
<dbReference type="Pfam" id="PF13639">
    <property type="entry name" value="zf-RING_2"/>
    <property type="match status" value="1"/>
</dbReference>